<keyword evidence="5" id="KW-1185">Reference proteome</keyword>
<evidence type="ECO:0000313" key="4">
    <source>
        <dbReference type="EMBL" id="WRP14893.1"/>
    </source>
</evidence>
<dbReference type="PANTHER" id="PTHR33121:SF79">
    <property type="entry name" value="CYCLIC DI-GMP PHOSPHODIESTERASE PDED-RELATED"/>
    <property type="match status" value="1"/>
</dbReference>
<evidence type="ECO:0000313" key="5">
    <source>
        <dbReference type="Proteomes" id="UP001333102"/>
    </source>
</evidence>
<organism evidence="4 5">
    <name type="scientific">Geochorda subterranea</name>
    <dbReference type="NCBI Taxonomy" id="3109564"/>
    <lineage>
        <taxon>Bacteria</taxon>
        <taxon>Bacillati</taxon>
        <taxon>Bacillota</taxon>
        <taxon>Limnochordia</taxon>
        <taxon>Limnochordales</taxon>
        <taxon>Geochordaceae</taxon>
        <taxon>Geochorda</taxon>
    </lineage>
</organism>
<dbReference type="SUPFAM" id="SSF55073">
    <property type="entry name" value="Nucleotide cyclase"/>
    <property type="match status" value="1"/>
</dbReference>
<dbReference type="Pfam" id="PF00990">
    <property type="entry name" value="GGDEF"/>
    <property type="match status" value="1"/>
</dbReference>
<dbReference type="PROSITE" id="PS50887">
    <property type="entry name" value="GGDEF"/>
    <property type="match status" value="1"/>
</dbReference>
<dbReference type="InterPro" id="IPR043128">
    <property type="entry name" value="Rev_trsase/Diguanyl_cyclase"/>
</dbReference>
<reference evidence="5" key="1">
    <citation type="submission" date="2023-12" db="EMBL/GenBank/DDBJ databases">
        <title>Novel isolates from deep terrestrial aquifers shed light on the physiology and ecology of the class Limnochordia.</title>
        <authorList>
            <person name="Karnachuk O.V."/>
            <person name="Lukina A.P."/>
            <person name="Avakyan M.R."/>
            <person name="Kadnikov V."/>
            <person name="Begmatov S."/>
            <person name="Beletsky A.V."/>
            <person name="Mardanov A.V."/>
            <person name="Ravin N.V."/>
        </authorList>
    </citation>
    <scope>NUCLEOTIDE SEQUENCE [LARGE SCALE GENOMIC DNA]</scope>
    <source>
        <strain evidence="5">LN</strain>
    </source>
</reference>
<dbReference type="EMBL" id="CP141614">
    <property type="protein sequence ID" value="WRP14893.1"/>
    <property type="molecule type" value="Genomic_DNA"/>
</dbReference>
<accession>A0ABZ1BRR1</accession>
<dbReference type="PANTHER" id="PTHR33121">
    <property type="entry name" value="CYCLIC DI-GMP PHOSPHODIESTERASE PDEF"/>
    <property type="match status" value="1"/>
</dbReference>
<name>A0ABZ1BRR1_9FIRM</name>
<gene>
    <name evidence="4" type="ORF">VLY81_01595</name>
</gene>
<dbReference type="CDD" id="cd01949">
    <property type="entry name" value="GGDEF"/>
    <property type="match status" value="1"/>
</dbReference>
<dbReference type="SMART" id="SM00267">
    <property type="entry name" value="GGDEF"/>
    <property type="match status" value="1"/>
</dbReference>
<keyword evidence="1" id="KW-0472">Membrane</keyword>
<dbReference type="Proteomes" id="UP001333102">
    <property type="component" value="Chromosome"/>
</dbReference>
<protein>
    <submittedName>
        <fullName evidence="4">GGDEF domain-containing protein</fullName>
    </submittedName>
</protein>
<sequence>MGRQRVQRVWRPVVVYLVVAWAWILVSDLLLYRVLPPGASWLPAASIAKGLLFVLVTGLLLFRAISVELRALERTSDQVRLLNDGLRLLASVQRLFGRSDEPRRLVDDACRLLVDGRHLVAAWIAALDESGTGVRLWGQCDFGEGGGDEAPGSGHAERLLFSRPASIALREGRAATVALDELPRDDPQRALARAGARLAVALPMKHHGRVLGVMGLYAAGAWHPDGRWLSLLQEIADAVATGLYVASLERARQESERLVRLQLVRAEAMRDRDPLTGVYNRQRFERFVGDEVESSRSEGRPFALVVLDLDRFTEVNARFGHSAGDQVLRVVALRLQQAVRLAERIGRIGGDAFAVLLPGVDAQQALATARAVLDRVCGSPVEVGGASVPVRATAGVAAFPDHGRTRIELLNALDTALLSAREQHVPLAMFDPASHSLRLQAYGRGEEVRRALLDGRIVPALQPVVDLRSGAIWGYEVLARIKGDGQVIEASRFIREAEAYGLMEQLESQMLQHVADLWASGRLGERRLFVNVALDLLGEASYRRLLLETLDRHPGLARRVVLELTERHSLPEGEAVTRFVESLKSRGAQLALDDFGAGYSSLGYFRRVPIDYVKIDGSLVRGVARSEMDERVVAAMRRVAQELGAETVAEWIEDEPTAVTLRELGIRFGQGYYLGRPFLAEELLASPDRGDGVGR</sequence>
<dbReference type="InterPro" id="IPR035919">
    <property type="entry name" value="EAL_sf"/>
</dbReference>
<feature type="domain" description="EAL" evidence="2">
    <location>
        <begin position="441"/>
        <end position="691"/>
    </location>
</feature>
<dbReference type="SUPFAM" id="SSF141868">
    <property type="entry name" value="EAL domain-like"/>
    <property type="match status" value="1"/>
</dbReference>
<dbReference type="InterPro" id="IPR001633">
    <property type="entry name" value="EAL_dom"/>
</dbReference>
<dbReference type="PROSITE" id="PS50883">
    <property type="entry name" value="EAL"/>
    <property type="match status" value="1"/>
</dbReference>
<keyword evidence="1" id="KW-1133">Transmembrane helix</keyword>
<feature type="transmembrane region" description="Helical" evidence="1">
    <location>
        <begin position="41"/>
        <end position="62"/>
    </location>
</feature>
<dbReference type="Pfam" id="PF00563">
    <property type="entry name" value="EAL"/>
    <property type="match status" value="1"/>
</dbReference>
<dbReference type="Pfam" id="PF13185">
    <property type="entry name" value="GAF_2"/>
    <property type="match status" value="1"/>
</dbReference>
<dbReference type="InterPro" id="IPR000160">
    <property type="entry name" value="GGDEF_dom"/>
</dbReference>
<proteinExistence type="predicted"/>
<dbReference type="NCBIfam" id="TIGR00254">
    <property type="entry name" value="GGDEF"/>
    <property type="match status" value="1"/>
</dbReference>
<evidence type="ECO:0000259" key="2">
    <source>
        <dbReference type="PROSITE" id="PS50883"/>
    </source>
</evidence>
<dbReference type="InterPro" id="IPR029016">
    <property type="entry name" value="GAF-like_dom_sf"/>
</dbReference>
<dbReference type="Gene3D" id="3.30.450.40">
    <property type="match status" value="1"/>
</dbReference>
<dbReference type="Gene3D" id="3.20.20.450">
    <property type="entry name" value="EAL domain"/>
    <property type="match status" value="1"/>
</dbReference>
<feature type="transmembrane region" description="Helical" evidence="1">
    <location>
        <begin position="12"/>
        <end position="35"/>
    </location>
</feature>
<evidence type="ECO:0000259" key="3">
    <source>
        <dbReference type="PROSITE" id="PS50887"/>
    </source>
</evidence>
<dbReference type="SUPFAM" id="SSF55781">
    <property type="entry name" value="GAF domain-like"/>
    <property type="match status" value="1"/>
</dbReference>
<dbReference type="InterPro" id="IPR029787">
    <property type="entry name" value="Nucleotide_cyclase"/>
</dbReference>
<feature type="domain" description="GGDEF" evidence="3">
    <location>
        <begin position="300"/>
        <end position="432"/>
    </location>
</feature>
<dbReference type="InterPro" id="IPR003018">
    <property type="entry name" value="GAF"/>
</dbReference>
<evidence type="ECO:0000256" key="1">
    <source>
        <dbReference type="SAM" id="Phobius"/>
    </source>
</evidence>
<dbReference type="InterPro" id="IPR050706">
    <property type="entry name" value="Cyclic-di-GMP_PDE-like"/>
</dbReference>
<keyword evidence="1" id="KW-0812">Transmembrane</keyword>
<dbReference type="Gene3D" id="3.30.70.270">
    <property type="match status" value="1"/>
</dbReference>
<dbReference type="CDD" id="cd01948">
    <property type="entry name" value="EAL"/>
    <property type="match status" value="1"/>
</dbReference>
<dbReference type="SMART" id="SM00052">
    <property type="entry name" value="EAL"/>
    <property type="match status" value="1"/>
</dbReference>
<dbReference type="RefSeq" id="WP_324669280.1">
    <property type="nucleotide sequence ID" value="NZ_CP141614.1"/>
</dbReference>